<dbReference type="Proteomes" id="UP000295453">
    <property type="component" value="Unassembled WGS sequence"/>
</dbReference>
<evidence type="ECO:0000313" key="1">
    <source>
        <dbReference type="EMBL" id="TCJ29462.1"/>
    </source>
</evidence>
<accession>A0A4V2NZK7</accession>
<proteinExistence type="predicted"/>
<gene>
    <name evidence="1" type="ORF">EPD65_07010</name>
</gene>
<dbReference type="EMBL" id="SJZJ01000008">
    <property type="protein sequence ID" value="TCJ29462.1"/>
    <property type="molecule type" value="Genomic_DNA"/>
</dbReference>
<reference evidence="1 2" key="1">
    <citation type="submission" date="2019-03" db="EMBL/GenBank/DDBJ databases">
        <authorList>
            <person name="Kim M.K.M."/>
        </authorList>
    </citation>
    <scope>NUCLEOTIDE SEQUENCE [LARGE SCALE GENOMIC DNA]</scope>
    <source>
        <strain evidence="1 2">18JY15-6</strain>
    </source>
</reference>
<dbReference type="PANTHER" id="PTHR39441">
    <property type="entry name" value="DUF2252 DOMAIN-CONTAINING PROTEIN"/>
    <property type="match status" value="1"/>
</dbReference>
<name>A0A4V2NZK7_9ACTN</name>
<dbReference type="AlphaFoldDB" id="A0A4V2NZK7"/>
<sequence>MTPDHSKPRRTPQSARALTSAYDAWLADQIPVVAADITTKHAQLAADRLRFLRGTYYLWLVRVAEQVPWVLETTRLPLVGDLHVENFGTWRDGHATTRWGVNDLDELACGPWLLDLLRLAVSAQVAPHVKVADDDVCDLLLDGYVAARPTAGLDVSSAGAKHLRALLPDPVDAEHFYGKLLKGAPAVVPEAVATGSAATAPAGWQPTWHVHAAGTGSLGHRRIVGVGRAADGTWHAREAKEMGPGTAVWAATQVGRMPRPDASLFGAVTQQLDSSPDAIRVAGWQVRDLAPDLARIDLPGLRRKDGGQLLGSMAAATVDVHGVDRAAQKKARAEAKAMDRSRFADAVATMKQVVVNDHRAYVGGAT</sequence>
<dbReference type="InterPro" id="IPR018721">
    <property type="entry name" value="DUF2252"/>
</dbReference>
<protein>
    <submittedName>
        <fullName evidence="1">DUF2252 domain-containing protein</fullName>
    </submittedName>
</protein>
<keyword evidence="2" id="KW-1185">Reference proteome</keyword>
<dbReference type="RefSeq" id="WP_131582564.1">
    <property type="nucleotide sequence ID" value="NZ_SJZJ01000008.1"/>
</dbReference>
<dbReference type="Pfam" id="PF10009">
    <property type="entry name" value="DUF2252"/>
    <property type="match status" value="1"/>
</dbReference>
<dbReference type="PANTHER" id="PTHR39441:SF1">
    <property type="entry name" value="DUF2252 DOMAIN-CONTAINING PROTEIN"/>
    <property type="match status" value="1"/>
</dbReference>
<organism evidence="1 2">
    <name type="scientific">Nocardioides jejuensis</name>
    <dbReference type="NCBI Taxonomy" id="2502782"/>
    <lineage>
        <taxon>Bacteria</taxon>
        <taxon>Bacillati</taxon>
        <taxon>Actinomycetota</taxon>
        <taxon>Actinomycetes</taxon>
        <taxon>Propionibacteriales</taxon>
        <taxon>Nocardioidaceae</taxon>
        <taxon>Nocardioides</taxon>
    </lineage>
</organism>
<evidence type="ECO:0000313" key="2">
    <source>
        <dbReference type="Proteomes" id="UP000295453"/>
    </source>
</evidence>
<dbReference type="OrthoDB" id="1491115at2"/>
<comment type="caution">
    <text evidence="1">The sequence shown here is derived from an EMBL/GenBank/DDBJ whole genome shotgun (WGS) entry which is preliminary data.</text>
</comment>